<feature type="domain" description="PH" evidence="6">
    <location>
        <begin position="1913"/>
        <end position="2017"/>
    </location>
</feature>
<dbReference type="SUPFAM" id="SSF50044">
    <property type="entry name" value="SH3-domain"/>
    <property type="match status" value="1"/>
</dbReference>
<dbReference type="Pfam" id="PF00616">
    <property type="entry name" value="RasGAP"/>
    <property type="match status" value="1"/>
</dbReference>
<evidence type="ECO:0000256" key="3">
    <source>
        <dbReference type="PROSITE-ProRule" id="PRU00192"/>
    </source>
</evidence>
<comment type="caution">
    <text evidence="8">The sequence shown here is derived from an EMBL/GenBank/DDBJ whole genome shotgun (WGS) entry which is preliminary data.</text>
</comment>
<dbReference type="CDD" id="cd04519">
    <property type="entry name" value="RasGAP"/>
    <property type="match status" value="1"/>
</dbReference>
<dbReference type="InterPro" id="IPR008936">
    <property type="entry name" value="Rho_GTPase_activation_prot"/>
</dbReference>
<dbReference type="SMART" id="SM00233">
    <property type="entry name" value="PH"/>
    <property type="match status" value="5"/>
</dbReference>
<feature type="domain" description="PH" evidence="6">
    <location>
        <begin position="98"/>
        <end position="199"/>
    </location>
</feature>
<feature type="compositionally biased region" description="Basic and acidic residues" evidence="4">
    <location>
        <begin position="1093"/>
        <end position="1110"/>
    </location>
</feature>
<dbReference type="CDD" id="cd00821">
    <property type="entry name" value="PH"/>
    <property type="match status" value="1"/>
</dbReference>
<evidence type="ECO:0000256" key="4">
    <source>
        <dbReference type="SAM" id="MobiDB-lite"/>
    </source>
</evidence>
<evidence type="ECO:0000259" key="5">
    <source>
        <dbReference type="PROSITE" id="PS50002"/>
    </source>
</evidence>
<feature type="domain" description="SH3" evidence="5">
    <location>
        <begin position="288"/>
        <end position="347"/>
    </location>
</feature>
<evidence type="ECO:0000256" key="2">
    <source>
        <dbReference type="ARBA" id="ARBA00022468"/>
    </source>
</evidence>
<evidence type="ECO:0000259" key="6">
    <source>
        <dbReference type="PROSITE" id="PS50003"/>
    </source>
</evidence>
<dbReference type="InterPro" id="IPR039360">
    <property type="entry name" value="Ras_GTPase"/>
</dbReference>
<dbReference type="PROSITE" id="PS50018">
    <property type="entry name" value="RAS_GTPASE_ACTIV_2"/>
    <property type="match status" value="1"/>
</dbReference>
<evidence type="ECO:0000259" key="7">
    <source>
        <dbReference type="PROSITE" id="PS50018"/>
    </source>
</evidence>
<dbReference type="SMART" id="SM00326">
    <property type="entry name" value="SH3"/>
    <property type="match status" value="1"/>
</dbReference>
<feature type="compositionally biased region" description="Low complexity" evidence="4">
    <location>
        <begin position="2211"/>
        <end position="2242"/>
    </location>
</feature>
<sequence length="2636" mass="314295">MYLGIYINLVKKVSNSFLRTSTSSNSLDIHRPNSESFNTNSIQFQKQIQELENLKDQNKNKSGMTRKYTEIISKKPKKIIDTYYLDQKLIKSSQPQCPVFYVGLVSFSEKFGKWENRWLVFYDKQIGIHKKENIYDNSLAHLTISISEIMHVEKAIFETTKVQTLYCFRIITKTKIYYFNCNSKNEMWQWISLIKISIYFSKLGSKLKGKGNKREFLIILNWLHKQQINLDKRIEDLTNVLMEGNYPEHLTPNYQLCLKLCNKCLLSTQEWISICIIINYIRNGRNKNKIETLLVNKPYISVMKSELSMERYDFITVLEAHQDEWWLGELNGEIGYFPPQNCSLIIKDSQMLIQNENYNYGWVNSQENLCFLYDIEITYSGFLYQMKENRKHKWKKRYYRIVNGFLFRYKNDKSTTPNIMFNLKECQDISNADVKSNRKLSFELIFNKKRIILSAATEENYNKWFDQLQLCFQSRKYNELIDINLCEEKKKKLKKLLNHIEIKKKDSLVSLENRNINKEKKLLKNLTKTTKFKIKIAHKNKNNIKNIIFNFDSDLIVSNKSFLSCKQINYFNHYQTIFLGIIARLTFPQLEAKEVGYSIDDHQSILFDYELSFKRHQWFILNHEHDELFIQVETGDEIGIVLREKIQIIDIATRERVFKIYNNSDNNTQVVNNKGKPNSSSITNLITTTNNMGNNNIIKNKKETINKKINPIIELYQFVKFEQKSGQSFPIIKQDFLEIEMKRKFQKKHLRLISWFLGVYDNEKSIQPIEAIDLRNLKDYYFIDSKNKANNQLKFRIKGKLTQILKYKDQDKLLQWFEIFNIVKLFIKLSQPIKENENLIKRYEQYLILFNWIETEIIRYEETKKKLLKKSQKQKENLNIFKSNKPESSDIKFTNNTLELLRQFNKQLALLNSWKKILLSKAARLKISDKQDNRVRVFCLQDYSGMDSNGIKNNANNINTNTGGSENLLNNINKENRKEESNDNELNELSFNKYEWLILIRKQMGGMLHAEKNGIIGKIHSKYIYLVKPYTTQRKIKPVRNVNKNILNLKELFLKRLYLLIQFNLNSCINTRKYYQNLIIKSNKQKSNTTNIKNDRDSNDDHTIDESKNVDGNEERDYDFPFFLDCNCLVEFKNGSNKFLKRICVIYDWTLFIFKKHCLEIFYNLNTMVSVELSDDYNRKHQNCFIIYFEDKELRIVIENHNSFLIWFNILKIIKRFLILNMPLEKQKINTFQNNTLNLINYFQKQIEIISGYHNNNIKRKKLNSLIKWKNNLLSRLCRFNIIFENMKFENDINLKLIGNLLSKIQDNQKRIFVKENHFSKNKKNLFKKNNFYILEKQDVDDKSYQISYINNSKLEVGTIPIKNCQIVIPQIMNKNIEFPKFFSKKQKNRFNLEKNVLNKNFQNDQRIYNKNNATTNINNSDKCNDNNGNSKIDNFDINSSDNNNSEKKNNIKNFVQVNHLKNFNEEKQLGKNNKKYKIKITQNQEFNFQQKKRYHENKIQEENYNFFKSFLLNEFSRNEKVFLTNNILKRFQKNPNSIFNFPISYSNTIYQSLENTGKLKLIKKWGVLKGWLLIIKESPEAEVFEDIYDLKQLSKIKKNFLNDKTSFTIIFKSNKQISFYTQKNNDLVDWTKHLSVVNNFLFFLTPIKSNGNGNGNDIDNDNNKKMMELNRIKGMYNWIKKEIIEKEKEKENYENLNKYSLESYKINSQTGMQKFIYETKNQLKILYLWRNRILIKIAKRNFGNDIKNNLAFIHTNHIVDQEGINKLKILIKQKFQKYPFLDCKVNDWVFILKKFKNTDFFLAKKIFQKENVGINQNSHSLTNDNVENDNTANNSTKVKSILKNDGNDNDQNDDGIGLILKNYVFFLNKKDFDQKLEFNFDNIQKHERFKQFHSDISEKTKSLIKQQREYIPIFRTGYLFFLKTGLVSSKFQKFWIILDGYQMELFLNQEDREPTKKINICNIQSIEIIERGDEVINTNFHSKIIQLHLENKNLKFLFNDQIDFNYWFNNFQVIMYFNDFLKNDHEIINFNITERKKCCEQLIIWTENEIKTHNSKINMLIQMDAIDSPKITLKHKNAFNNMNQIRKKNNHNKMILNNTRNIGKEIKDNQFCLQILMVWRIKILSKLLRYKFYQTNNFLPMAYMLKNVEIMNGENTIKLFGREWVTIVDINGSNRSKTLLEKKNQQFWVENKNFLKIIPIPEDINLQNIHNNNNNNNNHNNNNNNNNNNNHNNNNNNNNNNYHRKNNLKRMMISKKSIKSNKKSIGKDGKGKIISTDLQSQLELLLLNYENIFIKYLMQIVPITEYDIISKCIIQVFIPKKIFRSILQKVLRWETESIQKETVLFRKDSIPVKLMSWYYRHNGKYYLKGLLGNIVEKIIKCDKSFEIFPNKLQENENLQENQQRLLKYVGIILDKIINSINSCPLQIRYISNYLNSIIMKKFPNVNFIVVSGFFFLRFLTPALVVPESLKITDHKINTNSRRALILISQIIQTLANKSFFKTADWQFANILKDKYSEKIMEFMELIIKPIYKLKTMSDKKEILIISENENQCFALDPREKDLKKIKIYNKKLVDLNSINYNYYLDPLIVEKDEKGVYLSKLYQIICKENLKGKLLLKLEDEKLILFSFKKILNLI</sequence>
<dbReference type="SMART" id="SM00323">
    <property type="entry name" value="RasGAP"/>
    <property type="match status" value="1"/>
</dbReference>
<dbReference type="PROSITE" id="PS50003">
    <property type="entry name" value="PH_DOMAIN"/>
    <property type="match status" value="3"/>
</dbReference>
<dbReference type="InterPro" id="IPR011993">
    <property type="entry name" value="PH-like_dom_sf"/>
</dbReference>
<keyword evidence="9" id="KW-1185">Reference proteome</keyword>
<feature type="region of interest" description="Disordered" evidence="4">
    <location>
        <begin position="1088"/>
        <end position="1110"/>
    </location>
</feature>
<feature type="region of interest" description="Disordered" evidence="4">
    <location>
        <begin position="2210"/>
        <end position="2245"/>
    </location>
</feature>
<reference evidence="8" key="1">
    <citation type="submission" date="2022-08" db="EMBL/GenBank/DDBJ databases">
        <title>Novel sulfate-reducing endosymbionts in the free-living metamonad Anaeramoeba.</title>
        <authorList>
            <person name="Jerlstrom-Hultqvist J."/>
            <person name="Cepicka I."/>
            <person name="Gallot-Lavallee L."/>
            <person name="Salas-Leiva D."/>
            <person name="Curtis B.A."/>
            <person name="Zahonova K."/>
            <person name="Pipaliya S."/>
            <person name="Dacks J."/>
            <person name="Roger A.J."/>
        </authorList>
    </citation>
    <scope>NUCLEOTIDE SEQUENCE</scope>
    <source>
        <strain evidence="8">Schooner1</strain>
    </source>
</reference>
<dbReference type="PANTHER" id="PTHR10194">
    <property type="entry name" value="RAS GTPASE-ACTIVATING PROTEINS"/>
    <property type="match status" value="1"/>
</dbReference>
<dbReference type="Gene3D" id="2.30.29.30">
    <property type="entry name" value="Pleckstrin-homology domain (PH domain)/Phosphotyrosine-binding domain (PTB)"/>
    <property type="match status" value="3"/>
</dbReference>
<name>A0ABQ8YNX1_9EUKA</name>
<dbReference type="SUPFAM" id="SSF48350">
    <property type="entry name" value="GTPase activation domain, GAP"/>
    <property type="match status" value="1"/>
</dbReference>
<dbReference type="InterPro" id="IPR036028">
    <property type="entry name" value="SH3-like_dom_sf"/>
</dbReference>
<dbReference type="InterPro" id="IPR001452">
    <property type="entry name" value="SH3_domain"/>
</dbReference>
<dbReference type="InterPro" id="IPR001849">
    <property type="entry name" value="PH_domain"/>
</dbReference>
<dbReference type="PROSITE" id="PS50002">
    <property type="entry name" value="SH3"/>
    <property type="match status" value="1"/>
</dbReference>
<feature type="domain" description="PH" evidence="6">
    <location>
        <begin position="376"/>
        <end position="473"/>
    </location>
</feature>
<dbReference type="Gene3D" id="2.30.30.40">
    <property type="entry name" value="SH3 Domains"/>
    <property type="match status" value="1"/>
</dbReference>
<dbReference type="Gene3D" id="1.10.506.10">
    <property type="entry name" value="GTPase Activation - p120gap, domain 1"/>
    <property type="match status" value="2"/>
</dbReference>
<keyword evidence="1 3" id="KW-0728">SH3 domain</keyword>
<dbReference type="Pfam" id="PF07653">
    <property type="entry name" value="SH3_2"/>
    <property type="match status" value="1"/>
</dbReference>
<evidence type="ECO:0000313" key="9">
    <source>
        <dbReference type="Proteomes" id="UP001150062"/>
    </source>
</evidence>
<gene>
    <name evidence="8" type="ORF">M0813_19548</name>
</gene>
<proteinExistence type="predicted"/>
<protein>
    <submittedName>
        <fullName evidence="8">Ras gtpase-activating protein</fullName>
    </submittedName>
</protein>
<dbReference type="Pfam" id="PF00169">
    <property type="entry name" value="PH"/>
    <property type="match status" value="3"/>
</dbReference>
<keyword evidence="2" id="KW-0343">GTPase activation</keyword>
<organism evidence="8 9">
    <name type="scientific">Anaeramoeba flamelloides</name>
    <dbReference type="NCBI Taxonomy" id="1746091"/>
    <lineage>
        <taxon>Eukaryota</taxon>
        <taxon>Metamonada</taxon>
        <taxon>Anaeramoebidae</taxon>
        <taxon>Anaeramoeba</taxon>
    </lineage>
</organism>
<dbReference type="Proteomes" id="UP001150062">
    <property type="component" value="Unassembled WGS sequence"/>
</dbReference>
<dbReference type="InterPro" id="IPR001936">
    <property type="entry name" value="RasGAP_dom"/>
</dbReference>
<evidence type="ECO:0000313" key="8">
    <source>
        <dbReference type="EMBL" id="KAJ6246179.1"/>
    </source>
</evidence>
<dbReference type="EMBL" id="JAOAOG010000137">
    <property type="protein sequence ID" value="KAJ6246179.1"/>
    <property type="molecule type" value="Genomic_DNA"/>
</dbReference>
<evidence type="ECO:0000256" key="1">
    <source>
        <dbReference type="ARBA" id="ARBA00022443"/>
    </source>
</evidence>
<accession>A0ABQ8YNX1</accession>
<feature type="domain" description="Ras-GAP" evidence="7">
    <location>
        <begin position="2306"/>
        <end position="2497"/>
    </location>
</feature>
<dbReference type="SUPFAM" id="SSF50729">
    <property type="entry name" value="PH domain-like"/>
    <property type="match status" value="5"/>
</dbReference>